<evidence type="ECO:0000313" key="3">
    <source>
        <dbReference type="EMBL" id="ANE10466.1"/>
    </source>
</evidence>
<sequence length="1331" mass="148135">MLNTYASVRAVNSTAYASTCASGAASNVTGGTANEAVGHVDSHSHSYAELVPSARDFSSPPSASSMKRTPLSALFRSFWRWWFLYISSFFSALSSFFAISLLRCFDLPGFFLMHDLSCSLKWERVTPTLLTRNFAFGSSHHDLLAERTTCIPLALYDFNIISFSQALRLKHVTSFAQLPRPIKESLARSRHSRLLFRLYPGHIESSLRPILNFNYRLVTLRQMLTTTSTILATPYTQKEATPSMELTSPTLPMLGGVRSVLTQLATSYRAPNLNDRWHPTLFPRQATDVRNVYEFSHRRINVVRRHNYIRSFPANHPNARQPEHFEDRSLTAILAREAPRAAHAHSVPTGFNRNWMRSPITDRILEQTHAGLANILDGSDYTRASFQAAEQAVGMNRFLDTRGNKTVPRWEADAWNRWSGLTNLYQIGRADRSYYQIAYRLLSRYYAALVAQEFPDFQLAPVAIGTGVALTPLSTQLPPVPFGAPAPQVQNPEAPLFAPGAFEGLKNGTKQFIDAEGLSESEVIELLSAIVPQGRQQRLQFSKVNDQGQREEYFCGPTRYTYDNRVNEVFIHYGNNPIPLNMAQLAAQVHRTPQPNQILSVLRYLLMRHGAGTDIDDAAELLISRIALYSTSSGLRGLRNNAPNQEYINADGHYELHLPLSKTASAYFDCFFVPCLDSGTLGYFSSFSAPELINQGVLFGNARVVALNWAATAWSMVGRSWTNLPGTENNPFIRNHIDVWLRRYSSDILNLWSSCHNNTLALQYGFGVDSRVRATEAGRVVNWWSDHQAPYLANPYHELWLAEKLPSHQTLPYDDSNAPSTVSWPSQTPFPISDMYSFSQNTRVELARDVPIETARSWMVDGGPTVNAQHYLAVGRPTGYRFEGAANTPNVSLARWRQRHPYQFPQAPANQNVVWMDAGGSPFADFALPGSIPTVNLEQNVAYTHGLQLANDCPQADRTYLSQLWFDTARQTPRRSLMINYVSPFPDRREFSTLQDYSTVVWEKGNTYAGMSLIPVDFAPTSIADYHPNPQLPMPNVTRPSAADVSDVTKGRVARVRNTHKPRVRSNVVVDRLREYHQELSEPEQRISGALSYEPKYPVEQSEVPPMQNYTAHVNGPEVSITDADTGAFTRLQKREMLQALQTNMALMAKLQASPLLASPDSEELVQDSAARRASYEAQQNRIAQRLAQAKATTSPKPRVKLPPPPARPAHSSPPTSPAQPVKTVQVVGQLNEDILRHKPVEVNDAAAPEVQIQAQKFAKPLDRASGLGSLPSGTYAKGKVSVMSPEGSHDQGPDVVLPAPPPAQTFAPDDRDSLNAAPADGLAVSSLAEN</sequence>
<dbReference type="GeneID" id="27912010"/>
<reference evidence="3 4" key="1">
    <citation type="journal article" date="2016" name="Int. J. Mol. Sci.">
        <title>Two Novel Relative Double-Stranded RNA Mycoviruses Infecting Fusarium poae Strain SX63.</title>
        <authorList>
            <person name="Wang L."/>
            <person name="Zhang J."/>
            <person name="Zhang H."/>
            <person name="Qiu D."/>
            <person name="Guo L."/>
        </authorList>
    </citation>
    <scope>NUCLEOTIDE SEQUENCE [LARGE SCALE GENOMIC DNA]</scope>
    <source>
        <strain evidence="3">SX63</strain>
    </source>
</reference>
<accession>A0A2Z1Q3B3</accession>
<evidence type="ECO:0000256" key="2">
    <source>
        <dbReference type="SAM" id="Phobius"/>
    </source>
</evidence>
<name>A0A2Z1Q3B3_9VIRU</name>
<proteinExistence type="predicted"/>
<keyword evidence="4" id="KW-1185">Reference proteome</keyword>
<evidence type="ECO:0000313" key="4">
    <source>
        <dbReference type="Proteomes" id="UP000250142"/>
    </source>
</evidence>
<dbReference type="Proteomes" id="UP000250142">
    <property type="component" value="Segment"/>
</dbReference>
<dbReference type="EMBL" id="KU728181">
    <property type="protein sequence ID" value="ANE10466.1"/>
    <property type="molecule type" value="Genomic_RNA"/>
</dbReference>
<feature type="region of interest" description="Disordered" evidence="1">
    <location>
        <begin position="1187"/>
        <end position="1222"/>
    </location>
</feature>
<organism evidence="3 4">
    <name type="scientific">Fusarium poae dsRNA virus 3</name>
    <dbReference type="NCBI Taxonomy" id="1848169"/>
    <lineage>
        <taxon>Viruses</taxon>
        <taxon>Riboviria</taxon>
        <taxon>Orthornavirae</taxon>
        <taxon>Duplornaviricota</taxon>
        <taxon>Chrymotiviricetes</taxon>
        <taxon>Ghabrivirales</taxon>
        <taxon>Alphatotivirineae</taxon>
        <taxon>Fusagraviridae</taxon>
        <taxon>Fusagravirus</taxon>
        <taxon>Fusagravirus hachi</taxon>
    </lineage>
</organism>
<keyword evidence="2" id="KW-0812">Transmembrane</keyword>
<protein>
    <submittedName>
        <fullName evidence="3">Uncharacterized protein</fullName>
    </submittedName>
</protein>
<evidence type="ECO:0000256" key="1">
    <source>
        <dbReference type="SAM" id="MobiDB-lite"/>
    </source>
</evidence>
<keyword evidence="2" id="KW-0472">Membrane</keyword>
<dbReference type="KEGG" id="vg:27912010"/>
<feature type="region of interest" description="Disordered" evidence="1">
    <location>
        <begin position="1279"/>
        <end position="1331"/>
    </location>
</feature>
<feature type="transmembrane region" description="Helical" evidence="2">
    <location>
        <begin position="82"/>
        <end position="102"/>
    </location>
</feature>
<keyword evidence="2" id="KW-1133">Transmembrane helix</keyword>
<dbReference type="RefSeq" id="YP_009253996.1">
    <property type="nucleotide sequence ID" value="NC_030202.1"/>
</dbReference>